<dbReference type="SMART" id="SM00448">
    <property type="entry name" value="REC"/>
    <property type="match status" value="1"/>
</dbReference>
<evidence type="ECO:0000259" key="8">
    <source>
        <dbReference type="PROSITE" id="PS50110"/>
    </source>
</evidence>
<name>A0A8I1W2U3_PLESH</name>
<dbReference type="GO" id="GO:0000156">
    <property type="term" value="F:phosphorelay response regulator activity"/>
    <property type="evidence" value="ECO:0007669"/>
    <property type="project" value="TreeGrafter"/>
</dbReference>
<dbReference type="CDD" id="cd00383">
    <property type="entry name" value="trans_reg_C"/>
    <property type="match status" value="1"/>
</dbReference>
<evidence type="ECO:0000256" key="2">
    <source>
        <dbReference type="ARBA" id="ARBA00023012"/>
    </source>
</evidence>
<dbReference type="Gene3D" id="1.10.10.10">
    <property type="entry name" value="Winged helix-like DNA-binding domain superfamily/Winged helix DNA-binding domain"/>
    <property type="match status" value="1"/>
</dbReference>
<dbReference type="Pfam" id="PF00486">
    <property type="entry name" value="Trans_reg_C"/>
    <property type="match status" value="1"/>
</dbReference>
<dbReference type="InterPro" id="IPR001867">
    <property type="entry name" value="OmpR/PhoB-type_DNA-bd"/>
</dbReference>
<dbReference type="EMBL" id="JAFNAA010000001">
    <property type="protein sequence ID" value="MBO1106859.1"/>
    <property type="molecule type" value="Genomic_DNA"/>
</dbReference>
<evidence type="ECO:0000256" key="5">
    <source>
        <dbReference type="ARBA" id="ARBA00023163"/>
    </source>
</evidence>
<evidence type="ECO:0000256" key="4">
    <source>
        <dbReference type="ARBA" id="ARBA00023125"/>
    </source>
</evidence>
<keyword evidence="3" id="KW-0805">Transcription regulation</keyword>
<dbReference type="PROSITE" id="PS50110">
    <property type="entry name" value="RESPONSE_REGULATORY"/>
    <property type="match status" value="1"/>
</dbReference>
<dbReference type="InterPro" id="IPR036388">
    <property type="entry name" value="WH-like_DNA-bd_sf"/>
</dbReference>
<dbReference type="InterPro" id="IPR011006">
    <property type="entry name" value="CheY-like_superfamily"/>
</dbReference>
<dbReference type="SUPFAM" id="SSF52172">
    <property type="entry name" value="CheY-like"/>
    <property type="match status" value="1"/>
</dbReference>
<dbReference type="SUPFAM" id="SSF46894">
    <property type="entry name" value="C-terminal effector domain of the bipartite response regulators"/>
    <property type="match status" value="1"/>
</dbReference>
<dbReference type="GO" id="GO:0005829">
    <property type="term" value="C:cytosol"/>
    <property type="evidence" value="ECO:0007669"/>
    <property type="project" value="TreeGrafter"/>
</dbReference>
<evidence type="ECO:0000259" key="9">
    <source>
        <dbReference type="PROSITE" id="PS51755"/>
    </source>
</evidence>
<dbReference type="Gene3D" id="3.40.50.2300">
    <property type="match status" value="1"/>
</dbReference>
<feature type="DNA-binding region" description="OmpR/PhoB-type" evidence="7">
    <location>
        <begin position="121"/>
        <end position="217"/>
    </location>
</feature>
<comment type="caution">
    <text evidence="10">The sequence shown here is derived from an EMBL/GenBank/DDBJ whole genome shotgun (WGS) entry which is preliminary data.</text>
</comment>
<dbReference type="AlphaFoldDB" id="A0A8I1W2U3"/>
<evidence type="ECO:0000256" key="7">
    <source>
        <dbReference type="PROSITE-ProRule" id="PRU01091"/>
    </source>
</evidence>
<dbReference type="GO" id="GO:0006355">
    <property type="term" value="P:regulation of DNA-templated transcription"/>
    <property type="evidence" value="ECO:0007669"/>
    <property type="project" value="InterPro"/>
</dbReference>
<keyword evidence="1 6" id="KW-0597">Phosphoprotein</keyword>
<accession>A0A8I1W2U3</accession>
<feature type="domain" description="OmpR/PhoB-type" evidence="9">
    <location>
        <begin position="121"/>
        <end position="217"/>
    </location>
</feature>
<dbReference type="InterPro" id="IPR016032">
    <property type="entry name" value="Sig_transdc_resp-reg_C-effctor"/>
</dbReference>
<protein>
    <submittedName>
        <fullName evidence="10">Response regulator transcription factor</fullName>
    </submittedName>
</protein>
<dbReference type="PANTHER" id="PTHR48111:SF21">
    <property type="entry name" value="DNA-BINDING DUAL MASTER TRANSCRIPTIONAL REGULATOR RPAA"/>
    <property type="match status" value="1"/>
</dbReference>
<organism evidence="10 11">
    <name type="scientific">Plesiomonas shigelloides</name>
    <name type="common">Aeromonas shigelloides</name>
    <dbReference type="NCBI Taxonomy" id="703"/>
    <lineage>
        <taxon>Bacteria</taxon>
        <taxon>Pseudomonadati</taxon>
        <taxon>Pseudomonadota</taxon>
        <taxon>Gammaproteobacteria</taxon>
        <taxon>Enterobacterales</taxon>
        <taxon>Enterobacteriaceae</taxon>
        <taxon>Plesiomonas</taxon>
    </lineage>
</organism>
<dbReference type="GO" id="GO:0032993">
    <property type="term" value="C:protein-DNA complex"/>
    <property type="evidence" value="ECO:0007669"/>
    <property type="project" value="TreeGrafter"/>
</dbReference>
<keyword evidence="5" id="KW-0804">Transcription</keyword>
<dbReference type="PANTHER" id="PTHR48111">
    <property type="entry name" value="REGULATOR OF RPOS"/>
    <property type="match status" value="1"/>
</dbReference>
<evidence type="ECO:0000313" key="11">
    <source>
        <dbReference type="Proteomes" id="UP000664658"/>
    </source>
</evidence>
<dbReference type="GO" id="GO:0000976">
    <property type="term" value="F:transcription cis-regulatory region binding"/>
    <property type="evidence" value="ECO:0007669"/>
    <property type="project" value="TreeGrafter"/>
</dbReference>
<sequence length="223" mass="25163">MSRILLVEDDVPLGEGVAACLQQDGLEVSWVRRCADVAECWMRADLVVLDRQLPEGDSLQWLPDWLSLKALPVIVLTARTEVEDRIAGLQAGARDYVLKPFVAAELLARVRAQLRPVGEVLLQYRVGPQQLTVSLARQQAWLDGEEVALKPKEFSLLALLLRGCGRVFHRDELLNLVWGYEAFPSTRTVDNHILNLRRKLPLLHIDTVRGMGYRLNPADAQER</sequence>
<dbReference type="Pfam" id="PF00072">
    <property type="entry name" value="Response_reg"/>
    <property type="match status" value="1"/>
</dbReference>
<gene>
    <name evidence="10" type="ORF">J2R62_01255</name>
</gene>
<evidence type="ECO:0000313" key="10">
    <source>
        <dbReference type="EMBL" id="MBO1106859.1"/>
    </source>
</evidence>
<dbReference type="Gene3D" id="6.10.250.690">
    <property type="match status" value="1"/>
</dbReference>
<dbReference type="RefSeq" id="WP_047708209.1">
    <property type="nucleotide sequence ID" value="NZ_JAFNAA010000001.1"/>
</dbReference>
<evidence type="ECO:0000256" key="6">
    <source>
        <dbReference type="PROSITE-ProRule" id="PRU00169"/>
    </source>
</evidence>
<evidence type="ECO:0000256" key="3">
    <source>
        <dbReference type="ARBA" id="ARBA00023015"/>
    </source>
</evidence>
<dbReference type="InterPro" id="IPR001789">
    <property type="entry name" value="Sig_transdc_resp-reg_receiver"/>
</dbReference>
<dbReference type="KEGG" id="pshi:SAMEA2665130_0963"/>
<dbReference type="Proteomes" id="UP000664658">
    <property type="component" value="Unassembled WGS sequence"/>
</dbReference>
<reference evidence="10" key="1">
    <citation type="submission" date="2021-03" db="EMBL/GenBank/DDBJ databases">
        <title>Plesiomonas shigelloides zfcc0051, isolated from zebrafish feces.</title>
        <authorList>
            <person name="Vanderhoek Z."/>
            <person name="Gaulke C."/>
        </authorList>
    </citation>
    <scope>NUCLEOTIDE SEQUENCE</scope>
    <source>
        <strain evidence="10">Zfcc0051</strain>
    </source>
</reference>
<dbReference type="InterPro" id="IPR039420">
    <property type="entry name" value="WalR-like"/>
</dbReference>
<dbReference type="SMART" id="SM00862">
    <property type="entry name" value="Trans_reg_C"/>
    <property type="match status" value="1"/>
</dbReference>
<feature type="domain" description="Response regulatory" evidence="8">
    <location>
        <begin position="3"/>
        <end position="114"/>
    </location>
</feature>
<proteinExistence type="predicted"/>
<keyword evidence="2" id="KW-0902">Two-component regulatory system</keyword>
<feature type="modified residue" description="4-aspartylphosphate" evidence="6">
    <location>
        <position position="50"/>
    </location>
</feature>
<keyword evidence="4 7" id="KW-0238">DNA-binding</keyword>
<evidence type="ECO:0000256" key="1">
    <source>
        <dbReference type="ARBA" id="ARBA00022553"/>
    </source>
</evidence>
<dbReference type="PROSITE" id="PS51755">
    <property type="entry name" value="OMPR_PHOB"/>
    <property type="match status" value="1"/>
</dbReference>